<dbReference type="AlphaFoldDB" id="A0A2G5U6C3"/>
<feature type="transmembrane region" description="Helical" evidence="1">
    <location>
        <begin position="37"/>
        <end position="58"/>
    </location>
</feature>
<keyword evidence="4" id="KW-1185">Reference proteome</keyword>
<name>A0A2G5U6C3_9PELO</name>
<dbReference type="OrthoDB" id="5837419at2759"/>
<evidence type="ECO:0000313" key="4">
    <source>
        <dbReference type="Proteomes" id="UP000230233"/>
    </source>
</evidence>
<sequence>MRTRPASIYINRNPVCLSFARPYSSCRLPLFSTNISLFTLILKMISFWKLLILLPLFLPSGIEACHAQFQKELRYLDLYLGIKPDNNGDIPVEEAVEFATYIESPDELNCDFETECLWRNAPTDNLLDTSDWWYFKKNDEKTFPVQIQPGNPKIPKGEHFIIAGNTTKTANGAVLSSAPVACQKGFANLTFSFWLYNNAQVEVVILRAMNRRRHLQVLMRPKMKCDFLGAANEECRVEIPPIKEPFRIGIRAFDLKDNTVGSLAIIDHIRYHGKICQQSPFPSSFSSLRIPPYDNSPLARMSDLSCERPLRSCRWGNAAKSQLSEWRVGRSIDRWVDMFEITANQSHPNSSFLFLAVDSFSPRPYSSLTSQVIPCSQRTTSLSLKYWMKTGTQAEICAVDEDGIALSCAYLEPNDSPGPITIDLDSYSQPFKFTVGIIAFDENSFGLLAISELRVAGLLCSEPAPPIVTTISPPIIQHIFGLQPGNGRYVPYDLSLNCDFTKDYCSQWVNYDGIVKYGVMPRDSDVFPVPKEIKGNVAVFMMQNATVSELRSRMVPCSINGRIDVEYMRSEDAQVRICALEQCVDGNQTNGIVSIGVSSTTPFYVTIEASSRDDAVVIISKVSTSGEFCPLKTAEQTVCDQLVCDFKDTFCSYETIVEKPGDVPVLKTGNGASVTLNGGGIRAVLVSPTFDLAYPSILTITLSQSTFGSRVLLCPDVTSDPTLCHELSGPRVLDSSDKQVMFPLDIGARSFSLVLLHDKSIEFGPATFNIKSMHLRTVNDEEMCF</sequence>
<comment type="caution">
    <text evidence="3">The sequence shown here is derived from an EMBL/GenBank/DDBJ whole genome shotgun (WGS) entry which is preliminary data.</text>
</comment>
<evidence type="ECO:0000313" key="3">
    <source>
        <dbReference type="EMBL" id="PIC35088.1"/>
    </source>
</evidence>
<keyword evidence="1" id="KW-1133">Transmembrane helix</keyword>
<evidence type="ECO:0000259" key="2">
    <source>
        <dbReference type="PROSITE" id="PS50060"/>
    </source>
</evidence>
<dbReference type="InterPro" id="IPR000998">
    <property type="entry name" value="MAM_dom"/>
</dbReference>
<dbReference type="GO" id="GO:0016020">
    <property type="term" value="C:membrane"/>
    <property type="evidence" value="ECO:0007669"/>
    <property type="project" value="InterPro"/>
</dbReference>
<dbReference type="Gene3D" id="2.60.120.200">
    <property type="match status" value="1"/>
</dbReference>
<dbReference type="SMART" id="SM00137">
    <property type="entry name" value="MAM"/>
    <property type="match status" value="1"/>
</dbReference>
<organism evidence="3 4">
    <name type="scientific">Caenorhabditis nigoni</name>
    <dbReference type="NCBI Taxonomy" id="1611254"/>
    <lineage>
        <taxon>Eukaryota</taxon>
        <taxon>Metazoa</taxon>
        <taxon>Ecdysozoa</taxon>
        <taxon>Nematoda</taxon>
        <taxon>Chromadorea</taxon>
        <taxon>Rhabditida</taxon>
        <taxon>Rhabditina</taxon>
        <taxon>Rhabditomorpha</taxon>
        <taxon>Rhabditoidea</taxon>
        <taxon>Rhabditidae</taxon>
        <taxon>Peloderinae</taxon>
        <taxon>Caenorhabditis</taxon>
    </lineage>
</organism>
<reference evidence="4" key="1">
    <citation type="submission" date="2017-10" db="EMBL/GenBank/DDBJ databases">
        <title>Rapid genome shrinkage in a self-fertile nematode reveals novel sperm competition proteins.</title>
        <authorList>
            <person name="Yin D."/>
            <person name="Schwarz E.M."/>
            <person name="Thomas C.G."/>
            <person name="Felde R.L."/>
            <person name="Korf I.F."/>
            <person name="Cutter A.D."/>
            <person name="Schartner C.M."/>
            <person name="Ralston E.J."/>
            <person name="Meyer B.J."/>
            <person name="Haag E.S."/>
        </authorList>
    </citation>
    <scope>NUCLEOTIDE SEQUENCE [LARGE SCALE GENOMIC DNA]</scope>
    <source>
        <strain evidence="4">JU1422</strain>
    </source>
</reference>
<proteinExistence type="predicted"/>
<dbReference type="Proteomes" id="UP000230233">
    <property type="component" value="Chromosome IV"/>
</dbReference>
<dbReference type="EMBL" id="PDUG01000004">
    <property type="protein sequence ID" value="PIC35088.1"/>
    <property type="molecule type" value="Genomic_DNA"/>
</dbReference>
<keyword evidence="1" id="KW-0812">Transmembrane</keyword>
<dbReference type="InterPro" id="IPR013320">
    <property type="entry name" value="ConA-like_dom_sf"/>
</dbReference>
<dbReference type="SUPFAM" id="SSF49899">
    <property type="entry name" value="Concanavalin A-like lectins/glucanases"/>
    <property type="match status" value="1"/>
</dbReference>
<dbReference type="STRING" id="1611254.A0A2G5U6C3"/>
<keyword evidence="1" id="KW-0472">Membrane</keyword>
<evidence type="ECO:0000256" key="1">
    <source>
        <dbReference type="SAM" id="Phobius"/>
    </source>
</evidence>
<accession>A0A2G5U6C3</accession>
<gene>
    <name evidence="3" type="primary">Cni-mam-3</name>
    <name evidence="3" type="synonym">Cnig_chr_IV.g14550</name>
    <name evidence="3" type="ORF">B9Z55_014550</name>
</gene>
<feature type="domain" description="MAM" evidence="2">
    <location>
        <begin position="108"/>
        <end position="278"/>
    </location>
</feature>
<dbReference type="PROSITE" id="PS50060">
    <property type="entry name" value="MAM_2"/>
    <property type="match status" value="1"/>
</dbReference>
<protein>
    <recommendedName>
        <fullName evidence="2">MAM domain-containing protein</fullName>
    </recommendedName>
</protein>